<reference evidence="9 10" key="1">
    <citation type="submission" date="2023-09" db="EMBL/GenBank/DDBJ databases">
        <title>Novel taxa isolated from Blanes Bay.</title>
        <authorList>
            <person name="Rey-Velasco X."/>
            <person name="Lucena T."/>
        </authorList>
    </citation>
    <scope>NUCLEOTIDE SEQUENCE [LARGE SCALE GENOMIC DNA]</scope>
    <source>
        <strain evidence="9 10">S334</strain>
    </source>
</reference>
<proteinExistence type="inferred from homology"/>
<keyword evidence="7" id="KW-1015">Disulfide bond</keyword>
<keyword evidence="10" id="KW-1185">Reference proteome</keyword>
<keyword evidence="5 9" id="KW-0378">Hydrolase</keyword>
<dbReference type="EMBL" id="JAVTTP010000001">
    <property type="protein sequence ID" value="MDT7828215.1"/>
    <property type="molecule type" value="Genomic_DNA"/>
</dbReference>
<evidence type="ECO:0000256" key="7">
    <source>
        <dbReference type="ARBA" id="ARBA00023157"/>
    </source>
</evidence>
<evidence type="ECO:0000256" key="3">
    <source>
        <dbReference type="ARBA" id="ARBA00022723"/>
    </source>
</evidence>
<evidence type="ECO:0000256" key="5">
    <source>
        <dbReference type="ARBA" id="ARBA00022801"/>
    </source>
</evidence>
<dbReference type="Pfam" id="PF07519">
    <property type="entry name" value="Tannase"/>
    <property type="match status" value="1"/>
</dbReference>
<evidence type="ECO:0000256" key="4">
    <source>
        <dbReference type="ARBA" id="ARBA00022729"/>
    </source>
</evidence>
<feature type="signal peptide" evidence="8">
    <location>
        <begin position="1"/>
        <end position="20"/>
    </location>
</feature>
<gene>
    <name evidence="9" type="ORF">RQM65_06030</name>
</gene>
<keyword evidence="6" id="KW-0106">Calcium</keyword>
<dbReference type="InterPro" id="IPR011118">
    <property type="entry name" value="Tannase/feruloyl_esterase"/>
</dbReference>
<dbReference type="GO" id="GO:0016787">
    <property type="term" value="F:hydrolase activity"/>
    <property type="evidence" value="ECO:0007669"/>
    <property type="project" value="UniProtKB-KW"/>
</dbReference>
<keyword evidence="2" id="KW-0719">Serine esterase</keyword>
<dbReference type="PANTHER" id="PTHR33938">
    <property type="entry name" value="FERULOYL ESTERASE B-RELATED"/>
    <property type="match status" value="1"/>
</dbReference>
<dbReference type="RefSeq" id="WP_314013407.1">
    <property type="nucleotide sequence ID" value="NZ_JAVTTP010000001.1"/>
</dbReference>
<keyword evidence="3" id="KW-0479">Metal-binding</keyword>
<dbReference type="InterPro" id="IPR029058">
    <property type="entry name" value="AB_hydrolase_fold"/>
</dbReference>
<evidence type="ECO:0000256" key="2">
    <source>
        <dbReference type="ARBA" id="ARBA00022487"/>
    </source>
</evidence>
<comment type="similarity">
    <text evidence="1">Belongs to the tannase family.</text>
</comment>
<evidence type="ECO:0000313" key="10">
    <source>
        <dbReference type="Proteomes" id="UP001250656"/>
    </source>
</evidence>
<protein>
    <submittedName>
        <fullName evidence="9">Tannase/feruloyl esterase family alpha/beta hydrolase</fullName>
    </submittedName>
</protein>
<sequence length="485" mass="55002">MKISKLIPILLFLTFMPLHAQKSGEEIDRQRTKVEEAFIHDVVILSTAVIERSEDIPKHILIRGYTMPSNYFLMRFPVDDWNTKLFMNGCGLGCGTLPADISGKLKKALQRGYATATMNSGHWGSSNRDLTWAYNNPQAEKDYAYRALHETVRATKELIKVFYNQEPLLSYFWGCSGGGRQGIMEAARYPEDFDGIISEAPALNFSGWAVLAAWLRQANTGVDGKDILAKEDLSKIKKAVYDACDKVDGKVDGLVSDPSNCAFDPEVLICEDKTNCLSREKIEVLKKWYEGPINKSGEKLLPTGLSLGSEPLWGFWFLGESTEPFDEFTPWNEIFQYLIFKEDPGASYSVLDFDFDADPERLEFMGSLLNVNHLSMQSFKDKGGKLLLYHGLADPMIPYQSSVDYYKKNYEAYGHETMDFFRLFLIPGMDHCTAFSNLGITDNSVDPLTALEAWVEKKVRLKNCQSCGIKTMERWIRNLVCHFIK</sequence>
<evidence type="ECO:0000256" key="6">
    <source>
        <dbReference type="ARBA" id="ARBA00022837"/>
    </source>
</evidence>
<feature type="chain" id="PRO_5046353895" evidence="8">
    <location>
        <begin position="21"/>
        <end position="485"/>
    </location>
</feature>
<organism evidence="9 10">
    <name type="scientific">Pricia mediterranea</name>
    <dbReference type="NCBI Taxonomy" id="3076079"/>
    <lineage>
        <taxon>Bacteria</taxon>
        <taxon>Pseudomonadati</taxon>
        <taxon>Bacteroidota</taxon>
        <taxon>Flavobacteriia</taxon>
        <taxon>Flavobacteriales</taxon>
        <taxon>Flavobacteriaceae</taxon>
        <taxon>Pricia</taxon>
    </lineage>
</organism>
<dbReference type="SUPFAM" id="SSF53474">
    <property type="entry name" value="alpha/beta-Hydrolases"/>
    <property type="match status" value="1"/>
</dbReference>
<accession>A0ABU3L381</accession>
<comment type="caution">
    <text evidence="9">The sequence shown here is derived from an EMBL/GenBank/DDBJ whole genome shotgun (WGS) entry which is preliminary data.</text>
</comment>
<dbReference type="PANTHER" id="PTHR33938:SF15">
    <property type="entry name" value="FERULOYL ESTERASE B-RELATED"/>
    <property type="match status" value="1"/>
</dbReference>
<evidence type="ECO:0000313" key="9">
    <source>
        <dbReference type="EMBL" id="MDT7828215.1"/>
    </source>
</evidence>
<keyword evidence="4 8" id="KW-0732">Signal</keyword>
<dbReference type="Proteomes" id="UP001250656">
    <property type="component" value="Unassembled WGS sequence"/>
</dbReference>
<evidence type="ECO:0000256" key="1">
    <source>
        <dbReference type="ARBA" id="ARBA00006249"/>
    </source>
</evidence>
<dbReference type="Gene3D" id="3.40.50.1820">
    <property type="entry name" value="alpha/beta hydrolase"/>
    <property type="match status" value="1"/>
</dbReference>
<evidence type="ECO:0000256" key="8">
    <source>
        <dbReference type="SAM" id="SignalP"/>
    </source>
</evidence>
<name>A0ABU3L381_9FLAO</name>